<sequence length="131" mass="14722">STAKLGEYFAKLPACKADGTNWIFFRDCFLFAVDAVGLSDHFENVMTATKLTMPAVVDPKNPTADETKAMNEYVKRCQIWKSEQAVIKQGIASVILDSLFLKVKGKAMAKMMWDKVKSEYEKKSKMVTVDL</sequence>
<organism evidence="1 2">
    <name type="scientific">Armillaria tabescens</name>
    <name type="common">Ringless honey mushroom</name>
    <name type="synonym">Agaricus tabescens</name>
    <dbReference type="NCBI Taxonomy" id="1929756"/>
    <lineage>
        <taxon>Eukaryota</taxon>
        <taxon>Fungi</taxon>
        <taxon>Dikarya</taxon>
        <taxon>Basidiomycota</taxon>
        <taxon>Agaricomycotina</taxon>
        <taxon>Agaricomycetes</taxon>
        <taxon>Agaricomycetidae</taxon>
        <taxon>Agaricales</taxon>
        <taxon>Marasmiineae</taxon>
        <taxon>Physalacriaceae</taxon>
        <taxon>Desarmillaria</taxon>
    </lineage>
</organism>
<dbReference type="RefSeq" id="XP_060325280.1">
    <property type="nucleotide sequence ID" value="XM_060466571.1"/>
</dbReference>
<dbReference type="Proteomes" id="UP001175211">
    <property type="component" value="Unassembled WGS sequence"/>
</dbReference>
<dbReference type="GeneID" id="85350119"/>
<keyword evidence="2" id="KW-1185">Reference proteome</keyword>
<feature type="non-terminal residue" evidence="1">
    <location>
        <position position="1"/>
    </location>
</feature>
<protein>
    <submittedName>
        <fullName evidence="1">Uncharacterized protein</fullName>
    </submittedName>
</protein>
<evidence type="ECO:0000313" key="1">
    <source>
        <dbReference type="EMBL" id="KAK0444933.1"/>
    </source>
</evidence>
<proteinExistence type="predicted"/>
<evidence type="ECO:0000313" key="2">
    <source>
        <dbReference type="Proteomes" id="UP001175211"/>
    </source>
</evidence>
<name>A0AA39MST0_ARMTA</name>
<dbReference type="AlphaFoldDB" id="A0AA39MST0"/>
<comment type="caution">
    <text evidence="1">The sequence shown here is derived from an EMBL/GenBank/DDBJ whole genome shotgun (WGS) entry which is preliminary data.</text>
</comment>
<reference evidence="1" key="1">
    <citation type="submission" date="2023-06" db="EMBL/GenBank/DDBJ databases">
        <authorList>
            <consortium name="Lawrence Berkeley National Laboratory"/>
            <person name="Ahrendt S."/>
            <person name="Sahu N."/>
            <person name="Indic B."/>
            <person name="Wong-Bajracharya J."/>
            <person name="Merenyi Z."/>
            <person name="Ke H.-M."/>
            <person name="Monk M."/>
            <person name="Kocsube S."/>
            <person name="Drula E."/>
            <person name="Lipzen A."/>
            <person name="Balint B."/>
            <person name="Henrissat B."/>
            <person name="Andreopoulos B."/>
            <person name="Martin F.M."/>
            <person name="Harder C.B."/>
            <person name="Rigling D."/>
            <person name="Ford K.L."/>
            <person name="Foster G.D."/>
            <person name="Pangilinan J."/>
            <person name="Papanicolaou A."/>
            <person name="Barry K."/>
            <person name="LaButti K."/>
            <person name="Viragh M."/>
            <person name="Koriabine M."/>
            <person name="Yan M."/>
            <person name="Riley R."/>
            <person name="Champramary S."/>
            <person name="Plett K.L."/>
            <person name="Tsai I.J."/>
            <person name="Slot J."/>
            <person name="Sipos G."/>
            <person name="Plett J."/>
            <person name="Nagy L.G."/>
            <person name="Grigoriev I.V."/>
        </authorList>
    </citation>
    <scope>NUCLEOTIDE SEQUENCE</scope>
    <source>
        <strain evidence="1">CCBAS 213</strain>
    </source>
</reference>
<gene>
    <name evidence="1" type="ORF">EV420DRAFT_1234633</name>
</gene>
<dbReference type="EMBL" id="JAUEPS010000052">
    <property type="protein sequence ID" value="KAK0444933.1"/>
    <property type="molecule type" value="Genomic_DNA"/>
</dbReference>
<feature type="non-terminal residue" evidence="1">
    <location>
        <position position="131"/>
    </location>
</feature>
<accession>A0AA39MST0</accession>
<dbReference type="Pfam" id="PF14223">
    <property type="entry name" value="Retrotran_gag_2"/>
    <property type="match status" value="1"/>
</dbReference>